<proteinExistence type="predicted"/>
<name>A0A9P8QSL0_9HYPO</name>
<sequence>MKHRSFEREEPFPARSRSVSGLVNGVPTEVTSLEFSDKILITISQEGRLAQWIQVPMMGTSAGVVDMALPSSNHGLLPSTHLTPKTLLGGGGDDRETLGQLYASQIASHISLRSPEERRTLVFGFGLAKSENKQEAFFDLFELALKEREVQKNRNVLALFEAILEGEWCLEAIRAIAGECFWICLGHYEEAVDLKGIVSRCAQGEVDGIRGAPLVPECLAEWRCGRMRLLVPSAWFESNQVYHSDMAGNRRSSTDQVTHGHIHDITRSMSAGVFELDDMDEKPEA</sequence>
<dbReference type="PANTHER" id="PTHR31051:SF1">
    <property type="entry name" value="PROTEASOME ASSEMBLY CHAPERONE 3"/>
    <property type="match status" value="1"/>
</dbReference>
<evidence type="ECO:0000313" key="2">
    <source>
        <dbReference type="EMBL" id="KAH6611555.1"/>
    </source>
</evidence>
<dbReference type="PANTHER" id="PTHR31051">
    <property type="entry name" value="PROTEASOME ASSEMBLY CHAPERONE 3"/>
    <property type="match status" value="1"/>
</dbReference>
<gene>
    <name evidence="2" type="ORF">Trco_001575</name>
</gene>
<evidence type="ECO:0000256" key="1">
    <source>
        <dbReference type="SAM" id="MobiDB-lite"/>
    </source>
</evidence>
<comment type="caution">
    <text evidence="2">The sequence shown here is derived from an EMBL/GenBank/DDBJ whole genome shotgun (WGS) entry which is preliminary data.</text>
</comment>
<feature type="region of interest" description="Disordered" evidence="1">
    <location>
        <begin position="1"/>
        <end position="20"/>
    </location>
</feature>
<dbReference type="InterPro" id="IPR018788">
    <property type="entry name" value="Proteasome_assmbl_chp_3"/>
</dbReference>
<dbReference type="Gene3D" id="3.30.230.90">
    <property type="match status" value="1"/>
</dbReference>
<accession>A0A9P8QSL0</accession>
<feature type="compositionally biased region" description="Basic and acidic residues" evidence="1">
    <location>
        <begin position="1"/>
        <end position="12"/>
    </location>
</feature>
<organism evidence="2 3">
    <name type="scientific">Trichoderma cornu-damae</name>
    <dbReference type="NCBI Taxonomy" id="654480"/>
    <lineage>
        <taxon>Eukaryota</taxon>
        <taxon>Fungi</taxon>
        <taxon>Dikarya</taxon>
        <taxon>Ascomycota</taxon>
        <taxon>Pezizomycotina</taxon>
        <taxon>Sordariomycetes</taxon>
        <taxon>Hypocreomycetidae</taxon>
        <taxon>Hypocreales</taxon>
        <taxon>Hypocreaceae</taxon>
        <taxon>Trichoderma</taxon>
    </lineage>
</organism>
<dbReference type="OrthoDB" id="5593278at2759"/>
<protein>
    <submittedName>
        <fullName evidence="2">Uncharacterized protein</fullName>
    </submittedName>
</protein>
<dbReference type="AlphaFoldDB" id="A0A9P8QSL0"/>
<dbReference type="GO" id="GO:0043248">
    <property type="term" value="P:proteasome assembly"/>
    <property type="evidence" value="ECO:0007669"/>
    <property type="project" value="InterPro"/>
</dbReference>
<reference evidence="2" key="1">
    <citation type="submission" date="2021-08" db="EMBL/GenBank/DDBJ databases">
        <title>Chromosome-Level Trichoderma cornu-damae using Hi-C Data.</title>
        <authorList>
            <person name="Kim C.S."/>
        </authorList>
    </citation>
    <scope>NUCLEOTIDE SEQUENCE</scope>
    <source>
        <strain evidence="2">KA19-0412C</strain>
    </source>
</reference>
<evidence type="ECO:0000313" key="3">
    <source>
        <dbReference type="Proteomes" id="UP000827724"/>
    </source>
</evidence>
<dbReference type="EMBL" id="JAIWOZ010000001">
    <property type="protein sequence ID" value="KAH6611555.1"/>
    <property type="molecule type" value="Genomic_DNA"/>
</dbReference>
<dbReference type="Proteomes" id="UP000827724">
    <property type="component" value="Unassembled WGS sequence"/>
</dbReference>
<dbReference type="InterPro" id="IPR053720">
    <property type="entry name" value="Psm_Assembly_Chaperone"/>
</dbReference>
<keyword evidence="3" id="KW-1185">Reference proteome</keyword>